<protein>
    <submittedName>
        <fullName evidence="5">Fido domain-containing protein</fullName>
    </submittedName>
</protein>
<dbReference type="EMBL" id="ML992513">
    <property type="protein sequence ID" value="KAF2220223.1"/>
    <property type="molecule type" value="Genomic_DNA"/>
</dbReference>
<sequence length="371" mass="40751">MSEFHFNLVDALVQHLSKSTSVKTLDGYDSDTDNEDAGSHRDVHDEDDDYIETGTLSPPTKPCSGSPEEHSDLRTYITKHLIALLHGSNHIERAGSSLALTAQIAGPIFQGKSPPSYPALQHDLTTAFLSSPAQLSTYNIPLDAPIPSKLPLQTYHEITSHALALVYFIHTFSISRAPLTESLILATHRILTDHVPASDGIPSTSYGGTYRTCRIFAGFTEFPAPEQVPRRMSSLVRSINALLPTSEPASGSGFNPNEDDEVDPLDLAARLSHSFVNIHPFLDGNGRMTRILLNGVLMRYGLLGAVLGGTEEERERYLAVAVRGSEKEEAWEGMDEEERRFSEEPWGELGELVGRSVKTTMKEWRLASGGR</sequence>
<dbReference type="Gene3D" id="1.10.3290.10">
    <property type="entry name" value="Fido-like domain"/>
    <property type="match status" value="1"/>
</dbReference>
<evidence type="ECO:0000256" key="3">
    <source>
        <dbReference type="SAM" id="MobiDB-lite"/>
    </source>
</evidence>
<dbReference type="InterPro" id="IPR040198">
    <property type="entry name" value="Fido_containing"/>
</dbReference>
<evidence type="ECO:0000313" key="5">
    <source>
        <dbReference type="EMBL" id="KAF2220223.1"/>
    </source>
</evidence>
<feature type="domain" description="Fido" evidence="4">
    <location>
        <begin position="179"/>
        <end position="344"/>
    </location>
</feature>
<dbReference type="Proteomes" id="UP000799538">
    <property type="component" value="Unassembled WGS sequence"/>
</dbReference>
<reference evidence="6" key="1">
    <citation type="journal article" date="2020" name="Stud. Mycol.">
        <title>101 Dothideomycetes genomes: A test case for predicting lifestyles and emergence of pathogens.</title>
        <authorList>
            <person name="Haridas S."/>
            <person name="Albert R."/>
            <person name="Binder M."/>
            <person name="Bloem J."/>
            <person name="LaButti K."/>
            <person name="Salamov A."/>
            <person name="Andreopoulos B."/>
            <person name="Baker S."/>
            <person name="Barry K."/>
            <person name="Bills G."/>
            <person name="Bluhm B."/>
            <person name="Cannon C."/>
            <person name="Castanera R."/>
            <person name="Culley D."/>
            <person name="Daum C."/>
            <person name="Ezra D."/>
            <person name="Gonzalez J."/>
            <person name="Henrissat B."/>
            <person name="Kuo A."/>
            <person name="Liang C."/>
            <person name="Lipzen A."/>
            <person name="Lutzoni F."/>
            <person name="Magnuson J."/>
            <person name="Mondo S."/>
            <person name="Nolan M."/>
            <person name="Ohm R."/>
            <person name="Pangilinan J."/>
            <person name="Park H.-J."/>
            <person name="Ramirez L."/>
            <person name="Alfaro M."/>
            <person name="Sun H."/>
            <person name="Tritt A."/>
            <person name="Yoshinaga Y."/>
            <person name="Zwiers L.-H."/>
            <person name="Turgeon B."/>
            <person name="Goodwin S."/>
            <person name="Spatafora J."/>
            <person name="Crous P."/>
            <person name="Grigoriev I."/>
        </authorList>
    </citation>
    <scope>NUCLEOTIDE SEQUENCE [LARGE SCALE GENOMIC DNA]</scope>
    <source>
        <strain evidence="6">CECT 20119</strain>
    </source>
</reference>
<dbReference type="GO" id="GO:0005524">
    <property type="term" value="F:ATP binding"/>
    <property type="evidence" value="ECO:0007669"/>
    <property type="project" value="UniProtKB-KW"/>
</dbReference>
<evidence type="ECO:0000259" key="4">
    <source>
        <dbReference type="PROSITE" id="PS51459"/>
    </source>
</evidence>
<keyword evidence="2" id="KW-0547">Nucleotide-binding</keyword>
<gene>
    <name evidence="5" type="ORF">BDZ85DRAFT_252168</name>
</gene>
<feature type="active site" evidence="1">
    <location>
        <position position="279"/>
    </location>
</feature>
<dbReference type="OrthoDB" id="439046at2759"/>
<dbReference type="AlphaFoldDB" id="A0A6A6G3R7"/>
<keyword evidence="2" id="KW-0067">ATP-binding</keyword>
<keyword evidence="6" id="KW-1185">Reference proteome</keyword>
<accession>A0A6A6G3R7</accession>
<name>A0A6A6G3R7_9PEZI</name>
<organism evidence="5 6">
    <name type="scientific">Elsinoe ampelina</name>
    <dbReference type="NCBI Taxonomy" id="302913"/>
    <lineage>
        <taxon>Eukaryota</taxon>
        <taxon>Fungi</taxon>
        <taxon>Dikarya</taxon>
        <taxon>Ascomycota</taxon>
        <taxon>Pezizomycotina</taxon>
        <taxon>Dothideomycetes</taxon>
        <taxon>Dothideomycetidae</taxon>
        <taxon>Myriangiales</taxon>
        <taxon>Elsinoaceae</taxon>
        <taxon>Elsinoe</taxon>
    </lineage>
</organism>
<feature type="region of interest" description="Disordered" evidence="3">
    <location>
        <begin position="23"/>
        <end position="70"/>
    </location>
</feature>
<dbReference type="PANTHER" id="PTHR13504:SF38">
    <property type="entry name" value="FIDO DOMAIN-CONTAINING PROTEIN"/>
    <property type="match status" value="1"/>
</dbReference>
<dbReference type="Pfam" id="PF02661">
    <property type="entry name" value="Fic"/>
    <property type="match status" value="1"/>
</dbReference>
<dbReference type="InterPro" id="IPR003812">
    <property type="entry name" value="Fido"/>
</dbReference>
<dbReference type="PANTHER" id="PTHR13504">
    <property type="entry name" value="FIDO DOMAIN-CONTAINING PROTEIN DDB_G0283145"/>
    <property type="match status" value="1"/>
</dbReference>
<proteinExistence type="predicted"/>
<evidence type="ECO:0000256" key="1">
    <source>
        <dbReference type="PIRSR" id="PIRSR640198-1"/>
    </source>
</evidence>
<evidence type="ECO:0000256" key="2">
    <source>
        <dbReference type="PIRSR" id="PIRSR640198-2"/>
    </source>
</evidence>
<feature type="binding site" evidence="2">
    <location>
        <begin position="283"/>
        <end position="290"/>
    </location>
    <ligand>
        <name>ATP</name>
        <dbReference type="ChEBI" id="CHEBI:30616"/>
    </ligand>
</feature>
<dbReference type="InterPro" id="IPR036597">
    <property type="entry name" value="Fido-like_dom_sf"/>
</dbReference>
<evidence type="ECO:0000313" key="6">
    <source>
        <dbReference type="Proteomes" id="UP000799538"/>
    </source>
</evidence>
<dbReference type="PROSITE" id="PS51459">
    <property type="entry name" value="FIDO"/>
    <property type="match status" value="1"/>
</dbReference>
<dbReference type="SUPFAM" id="SSF140931">
    <property type="entry name" value="Fic-like"/>
    <property type="match status" value="1"/>
</dbReference>